<proteinExistence type="predicted"/>
<accession>A0A3B0TLL2</accession>
<sequence length="58" mass="6317">MERNPDHATFWDVADDFIDSGRVEEGTMMGHHCLRAVTGGGFVATVERSSGNLVVKLP</sequence>
<dbReference type="EMBL" id="UOEK01000606">
    <property type="protein sequence ID" value="VAW09544.1"/>
    <property type="molecule type" value="Genomic_DNA"/>
</dbReference>
<organism evidence="1">
    <name type="scientific">hydrothermal vent metagenome</name>
    <dbReference type="NCBI Taxonomy" id="652676"/>
    <lineage>
        <taxon>unclassified sequences</taxon>
        <taxon>metagenomes</taxon>
        <taxon>ecological metagenomes</taxon>
    </lineage>
</organism>
<evidence type="ECO:0000313" key="1">
    <source>
        <dbReference type="EMBL" id="VAW09544.1"/>
    </source>
</evidence>
<name>A0A3B0TLL2_9ZZZZ</name>
<reference evidence="1" key="1">
    <citation type="submission" date="2018-06" db="EMBL/GenBank/DDBJ databases">
        <authorList>
            <person name="Zhirakovskaya E."/>
        </authorList>
    </citation>
    <scope>NUCLEOTIDE SEQUENCE</scope>
</reference>
<feature type="non-terminal residue" evidence="1">
    <location>
        <position position="58"/>
    </location>
</feature>
<gene>
    <name evidence="1" type="ORF">MNBD_ACTINO02-739</name>
</gene>
<dbReference type="AlphaFoldDB" id="A0A3B0TLL2"/>
<protein>
    <submittedName>
        <fullName evidence="1">Uncharacterized protein</fullName>
    </submittedName>
</protein>